<dbReference type="PRINTS" id="PR00081">
    <property type="entry name" value="GDHRDH"/>
</dbReference>
<keyword evidence="2" id="KW-0560">Oxidoreductase</keyword>
<feature type="domain" description="Ketoreductase" evidence="5">
    <location>
        <begin position="5"/>
        <end position="189"/>
    </location>
</feature>
<reference evidence="6" key="1">
    <citation type="journal article" date="2023" name="Comput. Struct. Biotechnol. J.">
        <title>Discovery of a novel marine Bacteroidetes with a rich repertoire of carbohydrate-active enzymes.</title>
        <authorList>
            <person name="Chen B."/>
            <person name="Liu G."/>
            <person name="Chen Q."/>
            <person name="Wang H."/>
            <person name="Liu L."/>
            <person name="Tang K."/>
        </authorList>
    </citation>
    <scope>NUCLEOTIDE SEQUENCE</scope>
    <source>
        <strain evidence="6">TK19036</strain>
    </source>
</reference>
<gene>
    <name evidence="6" type="ORF">K4G66_03295</name>
</gene>
<comment type="similarity">
    <text evidence="1 3">Belongs to the short-chain dehydrogenases/reductases (SDR) family.</text>
</comment>
<dbReference type="GO" id="GO:0016491">
    <property type="term" value="F:oxidoreductase activity"/>
    <property type="evidence" value="ECO:0007669"/>
    <property type="project" value="UniProtKB-KW"/>
</dbReference>
<evidence type="ECO:0000259" key="5">
    <source>
        <dbReference type="SMART" id="SM00822"/>
    </source>
</evidence>
<dbReference type="Gene3D" id="3.40.50.720">
    <property type="entry name" value="NAD(P)-binding Rossmann-like Domain"/>
    <property type="match status" value="1"/>
</dbReference>
<dbReference type="InterPro" id="IPR002347">
    <property type="entry name" value="SDR_fam"/>
</dbReference>
<dbReference type="InterPro" id="IPR020904">
    <property type="entry name" value="Sc_DH/Rdtase_CS"/>
</dbReference>
<reference evidence="6" key="2">
    <citation type="journal article" date="2024" name="Antonie Van Leeuwenhoek">
        <title>Roseihalotalea indica gen. nov., sp. nov., a halophilic Bacteroidetes from mesopelagic Southwest Indian Ocean with higher carbohydrate metabolic potential.</title>
        <authorList>
            <person name="Chen B."/>
            <person name="Zhang M."/>
            <person name="Lin D."/>
            <person name="Ye J."/>
            <person name="Tang K."/>
        </authorList>
    </citation>
    <scope>NUCLEOTIDE SEQUENCE</scope>
    <source>
        <strain evidence="6">TK19036</strain>
    </source>
</reference>
<evidence type="ECO:0000256" key="4">
    <source>
        <dbReference type="SAM" id="Phobius"/>
    </source>
</evidence>
<dbReference type="PRINTS" id="PR00080">
    <property type="entry name" value="SDRFAMILY"/>
</dbReference>
<accession>A0AA49GMU5</accession>
<organism evidence="6">
    <name type="scientific">Roseihalotalea indica</name>
    <dbReference type="NCBI Taxonomy" id="2867963"/>
    <lineage>
        <taxon>Bacteria</taxon>
        <taxon>Pseudomonadati</taxon>
        <taxon>Bacteroidota</taxon>
        <taxon>Cytophagia</taxon>
        <taxon>Cytophagales</taxon>
        <taxon>Catalimonadaceae</taxon>
        <taxon>Roseihalotalea</taxon>
    </lineage>
</organism>
<protein>
    <submittedName>
        <fullName evidence="6">SDR family NAD(P)-dependent oxidoreductase</fullName>
    </submittedName>
</protein>
<dbReference type="EMBL" id="CP120682">
    <property type="protein sequence ID" value="WKN37732.1"/>
    <property type="molecule type" value="Genomic_DNA"/>
</dbReference>
<dbReference type="AlphaFoldDB" id="A0AA49GMU5"/>
<keyword evidence="4" id="KW-0472">Membrane</keyword>
<keyword evidence="4" id="KW-1133">Transmembrane helix</keyword>
<sequence length="324" mass="34978">MPNPTIVVITGASSGIGRATALEFAKQGAVLFLIARRKEALDDLAQECIALGATPRVFPLDITDEEAVKTVAKAAVEEFGRIDVWINNAGVSLFGRFEELPSKDIRRLLEVNLFGYLHGAHAVLPYFREQGSGTLINVSSIVGIVGQPYTVPYSVSKSAIRGLSLSLAQELADAPDIHVCTVYPAVIDTPIFNQAGNLYGKKIQAPKPRIKASKVAKTIVGLVKRPQTEVIVGGQGKIARVARLFAPGLFDKQFRKNIAKGHFYEEFAEPTLGNLYEPQPQYAQVSGGWKPQDEPDFMLSNAWLGIGAAVIAGLAVGLSINRNR</sequence>
<dbReference type="SMART" id="SM00822">
    <property type="entry name" value="PKS_KR"/>
    <property type="match status" value="1"/>
</dbReference>
<evidence type="ECO:0000256" key="1">
    <source>
        <dbReference type="ARBA" id="ARBA00006484"/>
    </source>
</evidence>
<dbReference type="InterPro" id="IPR036291">
    <property type="entry name" value="NAD(P)-bd_dom_sf"/>
</dbReference>
<evidence type="ECO:0000313" key="6">
    <source>
        <dbReference type="EMBL" id="WKN37732.1"/>
    </source>
</evidence>
<name>A0AA49GMU5_9BACT</name>
<proteinExistence type="inferred from homology"/>
<dbReference type="SUPFAM" id="SSF51735">
    <property type="entry name" value="NAD(P)-binding Rossmann-fold domains"/>
    <property type="match status" value="1"/>
</dbReference>
<dbReference type="Pfam" id="PF00106">
    <property type="entry name" value="adh_short"/>
    <property type="match status" value="1"/>
</dbReference>
<dbReference type="PROSITE" id="PS00061">
    <property type="entry name" value="ADH_SHORT"/>
    <property type="match status" value="1"/>
</dbReference>
<dbReference type="PANTHER" id="PTHR44196:SF1">
    <property type="entry name" value="DEHYDROGENASE_REDUCTASE SDR FAMILY MEMBER 7B"/>
    <property type="match status" value="1"/>
</dbReference>
<evidence type="ECO:0000256" key="2">
    <source>
        <dbReference type="ARBA" id="ARBA00023002"/>
    </source>
</evidence>
<keyword evidence="4" id="KW-0812">Transmembrane</keyword>
<evidence type="ECO:0000256" key="3">
    <source>
        <dbReference type="RuleBase" id="RU000363"/>
    </source>
</evidence>
<dbReference type="GO" id="GO:0016020">
    <property type="term" value="C:membrane"/>
    <property type="evidence" value="ECO:0007669"/>
    <property type="project" value="TreeGrafter"/>
</dbReference>
<dbReference type="PANTHER" id="PTHR44196">
    <property type="entry name" value="DEHYDROGENASE/REDUCTASE SDR FAMILY MEMBER 7B"/>
    <property type="match status" value="1"/>
</dbReference>
<feature type="transmembrane region" description="Helical" evidence="4">
    <location>
        <begin position="302"/>
        <end position="320"/>
    </location>
</feature>
<dbReference type="InterPro" id="IPR057326">
    <property type="entry name" value="KR_dom"/>
</dbReference>